<feature type="transmembrane region" description="Helical" evidence="7">
    <location>
        <begin position="12"/>
        <end position="34"/>
    </location>
</feature>
<evidence type="ECO:0000256" key="6">
    <source>
        <dbReference type="SAM" id="MobiDB-lite"/>
    </source>
</evidence>
<accession>A0AAD9JA38</accession>
<feature type="transmembrane region" description="Helical" evidence="7">
    <location>
        <begin position="308"/>
        <end position="335"/>
    </location>
</feature>
<feature type="compositionally biased region" description="Polar residues" evidence="6">
    <location>
        <begin position="196"/>
        <end position="210"/>
    </location>
</feature>
<keyword evidence="5 7" id="KW-0472">Membrane</keyword>
<dbReference type="EMBL" id="JAODUP010000474">
    <property type="protein sequence ID" value="KAK2148948.1"/>
    <property type="molecule type" value="Genomic_DNA"/>
</dbReference>
<evidence type="ECO:0000256" key="7">
    <source>
        <dbReference type="SAM" id="Phobius"/>
    </source>
</evidence>
<comment type="caution">
    <text evidence="8">The sequence shown here is derived from an EMBL/GenBank/DDBJ whole genome shotgun (WGS) entry which is preliminary data.</text>
</comment>
<gene>
    <name evidence="8" type="ORF">LSH36_474g04046</name>
</gene>
<dbReference type="InterPro" id="IPR001898">
    <property type="entry name" value="SLC13A/DASS"/>
</dbReference>
<evidence type="ECO:0000256" key="3">
    <source>
        <dbReference type="ARBA" id="ARBA00022692"/>
    </source>
</evidence>
<feature type="region of interest" description="Disordered" evidence="6">
    <location>
        <begin position="169"/>
        <end position="210"/>
    </location>
</feature>
<proteinExistence type="inferred from homology"/>
<feature type="transmembrane region" description="Helical" evidence="7">
    <location>
        <begin position="543"/>
        <end position="566"/>
    </location>
</feature>
<dbReference type="GO" id="GO:0005886">
    <property type="term" value="C:plasma membrane"/>
    <property type="evidence" value="ECO:0007669"/>
    <property type="project" value="TreeGrafter"/>
</dbReference>
<evidence type="ECO:0000256" key="2">
    <source>
        <dbReference type="ARBA" id="ARBA00006772"/>
    </source>
</evidence>
<protein>
    <recommendedName>
        <fullName evidence="10">Solute carrier family 13 member 5</fullName>
    </recommendedName>
</protein>
<comment type="subcellular location">
    <subcellularLocation>
        <location evidence="1">Membrane</location>
        <topology evidence="1">Multi-pass membrane protein</topology>
    </subcellularLocation>
</comment>
<evidence type="ECO:0000256" key="5">
    <source>
        <dbReference type="ARBA" id="ARBA00023136"/>
    </source>
</evidence>
<reference evidence="8" key="1">
    <citation type="journal article" date="2023" name="Mol. Biol. Evol.">
        <title>Third-Generation Sequencing Reveals the Adaptive Role of the Epigenome in Three Deep-Sea Polychaetes.</title>
        <authorList>
            <person name="Perez M."/>
            <person name="Aroh O."/>
            <person name="Sun Y."/>
            <person name="Lan Y."/>
            <person name="Juniper S.K."/>
            <person name="Young C.R."/>
            <person name="Angers B."/>
            <person name="Qian P.Y."/>
        </authorList>
    </citation>
    <scope>NUCLEOTIDE SEQUENCE</scope>
    <source>
        <strain evidence="8">P08H-3</strain>
    </source>
</reference>
<keyword evidence="4 7" id="KW-1133">Transmembrane helix</keyword>
<feature type="transmembrane region" description="Helical" evidence="7">
    <location>
        <begin position="139"/>
        <end position="160"/>
    </location>
</feature>
<dbReference type="Pfam" id="PF00939">
    <property type="entry name" value="Na_sulph_symp"/>
    <property type="match status" value="1"/>
</dbReference>
<feature type="transmembrane region" description="Helical" evidence="7">
    <location>
        <begin position="461"/>
        <end position="491"/>
    </location>
</feature>
<dbReference type="GO" id="GO:0015141">
    <property type="term" value="F:succinate transmembrane transporter activity"/>
    <property type="evidence" value="ECO:0007669"/>
    <property type="project" value="TreeGrafter"/>
</dbReference>
<dbReference type="PANTHER" id="PTHR10283:SF82">
    <property type="entry name" value="SOLUTE CARRIER FAMILY 13 MEMBER 2"/>
    <property type="match status" value="1"/>
</dbReference>
<comment type="similarity">
    <text evidence="2">Belongs to the SLC13A/DASS transporter (TC 2.A.47) family. NADC subfamily.</text>
</comment>
<dbReference type="GO" id="GO:0015137">
    <property type="term" value="F:citrate transmembrane transporter activity"/>
    <property type="evidence" value="ECO:0007669"/>
    <property type="project" value="TreeGrafter"/>
</dbReference>
<evidence type="ECO:0000313" key="9">
    <source>
        <dbReference type="Proteomes" id="UP001208570"/>
    </source>
</evidence>
<feature type="compositionally biased region" description="Basic and acidic residues" evidence="6">
    <location>
        <begin position="169"/>
        <end position="178"/>
    </location>
</feature>
<dbReference type="AlphaFoldDB" id="A0AAD9JA38"/>
<feature type="transmembrane region" description="Helical" evidence="7">
    <location>
        <begin position="46"/>
        <end position="73"/>
    </location>
</feature>
<evidence type="ECO:0008006" key="10">
    <source>
        <dbReference type="Google" id="ProtNLM"/>
    </source>
</evidence>
<dbReference type="Proteomes" id="UP001208570">
    <property type="component" value="Unassembled WGS sequence"/>
</dbReference>
<feature type="transmembrane region" description="Helical" evidence="7">
    <location>
        <begin position="112"/>
        <end position="133"/>
    </location>
</feature>
<sequence>MVDRKTIGATLWRYRNFLIIAIPPLVLLPLPLLVPGQESQCGYLMLIMAIYWCTEALPLAVTGLIPIFVLPMLGIVRSADVALNYMKESTVMFMGGLMVAIAFQRCNLHRRIALSVLVVMGVKPIWLMFGFMFPTWLLSMWTCNTATTVMMLPILEAVLVRLGESMKAKRGEPSTRESVDDDDAGYTNKAMDDNLTPVNEVQPTTTEDSSMPMSRIVRVSACGESCGGNRLNNGTTCDLSSIYDKEEADTEDVKAFRRLCKGMTLAIVYAANIGGIATINGSSTNVVMKNFADDLWMEKMCTESPVNFTSWMVYSTPTAIITVILAWLWLAMFYLGPRGFKECCKGNNNGEDEIDINAEIKKEYKDLGKMRYEEWLVLFVFISMVVLWFFRSPGFMTGWGDVLRRGYIDDSATSIMCTVALFIIPTRPPRWGSEKKNGIIVSGLSDVIGEALTAFDVLPAWFMVTVIAFITSLLTEVTSNSAACSLILPIVASMAERLGYNPLYLMFPSAVSTSYSFMFPVSSPPNAVAFTFGHITVLDMVKAGTALKLTVLVITLATETWGMYYFDFKTPIWDVNSTSPCFNQILTDM</sequence>
<evidence type="ECO:0000256" key="1">
    <source>
        <dbReference type="ARBA" id="ARBA00004141"/>
    </source>
</evidence>
<evidence type="ECO:0000313" key="8">
    <source>
        <dbReference type="EMBL" id="KAK2148948.1"/>
    </source>
</evidence>
<feature type="transmembrane region" description="Helical" evidence="7">
    <location>
        <begin position="375"/>
        <end position="391"/>
    </location>
</feature>
<dbReference type="PANTHER" id="PTHR10283">
    <property type="entry name" value="SOLUTE CARRIER FAMILY 13 MEMBER"/>
    <property type="match status" value="1"/>
</dbReference>
<feature type="transmembrane region" description="Helical" evidence="7">
    <location>
        <begin position="266"/>
        <end position="288"/>
    </location>
</feature>
<evidence type="ECO:0000256" key="4">
    <source>
        <dbReference type="ARBA" id="ARBA00022989"/>
    </source>
</evidence>
<keyword evidence="9" id="KW-1185">Reference proteome</keyword>
<organism evidence="8 9">
    <name type="scientific">Paralvinella palmiformis</name>
    <dbReference type="NCBI Taxonomy" id="53620"/>
    <lineage>
        <taxon>Eukaryota</taxon>
        <taxon>Metazoa</taxon>
        <taxon>Spiralia</taxon>
        <taxon>Lophotrochozoa</taxon>
        <taxon>Annelida</taxon>
        <taxon>Polychaeta</taxon>
        <taxon>Sedentaria</taxon>
        <taxon>Canalipalpata</taxon>
        <taxon>Terebellida</taxon>
        <taxon>Terebelliformia</taxon>
        <taxon>Alvinellidae</taxon>
        <taxon>Paralvinella</taxon>
    </lineage>
</organism>
<name>A0AAD9JA38_9ANNE</name>
<keyword evidence="3 7" id="KW-0812">Transmembrane</keyword>